<name>A0ACC0A3X8_CATRO</name>
<dbReference type="EMBL" id="CM044707">
    <property type="protein sequence ID" value="KAI5654662.1"/>
    <property type="molecule type" value="Genomic_DNA"/>
</dbReference>
<sequence>MPIPDRYQWIQCDLLDVAPPKTRRQPGRPKKLRRRGQMSCGHCGMVGHKISVNQTTTTPQQFQPANQQQISMGRSRRIGRRHGNGGRERSQGGSAQAGAVSVSRGNDGSVAKDTINRGVEGMDLIYFTSCLPLLPFSNPRISALNPLNPSDKIMRIGEGVFSSQGSSIGHYTPQNRGDTFEWFDDD</sequence>
<evidence type="ECO:0000313" key="2">
    <source>
        <dbReference type="Proteomes" id="UP001060085"/>
    </source>
</evidence>
<keyword evidence="2" id="KW-1185">Reference proteome</keyword>
<proteinExistence type="predicted"/>
<reference evidence="2" key="1">
    <citation type="journal article" date="2023" name="Nat. Plants">
        <title>Single-cell RNA sequencing provides a high-resolution roadmap for understanding the multicellular compartmentation of specialized metabolism.</title>
        <authorList>
            <person name="Sun S."/>
            <person name="Shen X."/>
            <person name="Li Y."/>
            <person name="Li Y."/>
            <person name="Wang S."/>
            <person name="Li R."/>
            <person name="Zhang H."/>
            <person name="Shen G."/>
            <person name="Guo B."/>
            <person name="Wei J."/>
            <person name="Xu J."/>
            <person name="St-Pierre B."/>
            <person name="Chen S."/>
            <person name="Sun C."/>
        </authorList>
    </citation>
    <scope>NUCLEOTIDE SEQUENCE [LARGE SCALE GENOMIC DNA]</scope>
</reference>
<evidence type="ECO:0000313" key="1">
    <source>
        <dbReference type="EMBL" id="KAI5654662.1"/>
    </source>
</evidence>
<gene>
    <name evidence="1" type="ORF">M9H77_31849</name>
</gene>
<comment type="caution">
    <text evidence="1">The sequence shown here is derived from an EMBL/GenBank/DDBJ whole genome shotgun (WGS) entry which is preliminary data.</text>
</comment>
<dbReference type="Proteomes" id="UP001060085">
    <property type="component" value="Linkage Group LG07"/>
</dbReference>
<accession>A0ACC0A3X8</accession>
<protein>
    <submittedName>
        <fullName evidence="1">Uncharacterized protein</fullName>
    </submittedName>
</protein>
<organism evidence="1 2">
    <name type="scientific">Catharanthus roseus</name>
    <name type="common">Madagascar periwinkle</name>
    <name type="synonym">Vinca rosea</name>
    <dbReference type="NCBI Taxonomy" id="4058"/>
    <lineage>
        <taxon>Eukaryota</taxon>
        <taxon>Viridiplantae</taxon>
        <taxon>Streptophyta</taxon>
        <taxon>Embryophyta</taxon>
        <taxon>Tracheophyta</taxon>
        <taxon>Spermatophyta</taxon>
        <taxon>Magnoliopsida</taxon>
        <taxon>eudicotyledons</taxon>
        <taxon>Gunneridae</taxon>
        <taxon>Pentapetalae</taxon>
        <taxon>asterids</taxon>
        <taxon>lamiids</taxon>
        <taxon>Gentianales</taxon>
        <taxon>Apocynaceae</taxon>
        <taxon>Rauvolfioideae</taxon>
        <taxon>Vinceae</taxon>
        <taxon>Catharanthinae</taxon>
        <taxon>Catharanthus</taxon>
    </lineage>
</organism>